<reference evidence="2 3" key="1">
    <citation type="submission" date="2009-06" db="EMBL/GenBank/DDBJ databases">
        <title>Complete sequence of Thermotogales bacterium TBF 19.5.1.</title>
        <authorList>
            <consortium name="US DOE Joint Genome Institute"/>
            <person name="Lucas S."/>
            <person name="Copeland A."/>
            <person name="Lapidus A."/>
            <person name="Glavina del Rio T."/>
            <person name="Tice H."/>
            <person name="Bruce D."/>
            <person name="Goodwin L."/>
            <person name="Pitluck S."/>
            <person name="Chertkov O."/>
            <person name="Brettin T."/>
            <person name="Detter J.C."/>
            <person name="Han C."/>
            <person name="Schmutz J."/>
            <person name="Larimer F."/>
            <person name="Land M."/>
            <person name="Hauser L."/>
            <person name="Kyrpides N."/>
            <person name="Ovchinnikova G."/>
            <person name="Noll K."/>
        </authorList>
    </citation>
    <scope>NUCLEOTIDE SEQUENCE [LARGE SCALE GENOMIC DNA]</scope>
    <source>
        <strain evidence="3">ATCC BAA-1733 / DSM 21960 / TBF 19.5.1</strain>
    </source>
</reference>
<protein>
    <recommendedName>
        <fullName evidence="4">Peptidase MA-like domain-containing protein</fullName>
    </recommendedName>
</protein>
<sequence>MKKRFLILIFICIAIISFPALRIDENFQNAYRELQELFKIAPRYYLRIDENQAQPMTVDNDRFYMIILPGSISMETARHEMAHVFFFELCKLNGLSPEDFPIWYHELVASWFQVLGGRDIKLLPLKSIFFDFFACVDEYPSLEDTKAFYLSIRSFALFLDKRFDFKNFVLNTLNVAKRTGFSGVKLFNEDPKILLRKWRFWKLLPYLLYTLLVILLVYIVSGRRDDRWRGSELGETGEKEVIENKEFQDYDHPED</sequence>
<keyword evidence="1" id="KW-0472">Membrane</keyword>
<dbReference type="eggNOG" id="ENOG5034C3V">
    <property type="taxonomic scope" value="Bacteria"/>
</dbReference>
<dbReference type="AlphaFoldDB" id="C5CEC9"/>
<proteinExistence type="predicted"/>
<feature type="transmembrane region" description="Helical" evidence="1">
    <location>
        <begin position="203"/>
        <end position="221"/>
    </location>
</feature>
<evidence type="ECO:0000313" key="2">
    <source>
        <dbReference type="EMBL" id="ACR80169.1"/>
    </source>
</evidence>
<accession>C5CEC9</accession>
<dbReference type="OrthoDB" id="43895at2"/>
<keyword evidence="1" id="KW-1133">Transmembrane helix</keyword>
<keyword evidence="3" id="KW-1185">Reference proteome</keyword>
<evidence type="ECO:0008006" key="4">
    <source>
        <dbReference type="Google" id="ProtNLM"/>
    </source>
</evidence>
<evidence type="ECO:0000313" key="3">
    <source>
        <dbReference type="Proteomes" id="UP000002382"/>
    </source>
</evidence>
<dbReference type="RefSeq" id="WP_015868816.1">
    <property type="nucleotide sequence ID" value="NC_012785.1"/>
</dbReference>
<organism evidence="2 3">
    <name type="scientific">Kosmotoga olearia (strain ATCC BAA-1733 / DSM 21960 / TBF 19.5.1)</name>
    <dbReference type="NCBI Taxonomy" id="521045"/>
    <lineage>
        <taxon>Bacteria</taxon>
        <taxon>Thermotogati</taxon>
        <taxon>Thermotogota</taxon>
        <taxon>Thermotogae</taxon>
        <taxon>Kosmotogales</taxon>
        <taxon>Kosmotogaceae</taxon>
        <taxon>Kosmotoga</taxon>
    </lineage>
</organism>
<keyword evidence="1" id="KW-0812">Transmembrane</keyword>
<reference evidence="2 3" key="2">
    <citation type="journal article" date="2011" name="J. Bacteriol.">
        <title>Genome Sequence of Kosmotoga olearia Strain TBF 19.5.1, a Thermophilic Bacterium with a Wide Growth Temperature Range, Isolated from the Troll B Oil Platform in the North Sea.</title>
        <authorList>
            <person name="Swithers K.S."/>
            <person name="Dipippo J.L."/>
            <person name="Bruce D.C."/>
            <person name="Detter C."/>
            <person name="Tapia R."/>
            <person name="Han S."/>
            <person name="Goodwin L.A."/>
            <person name="Han J."/>
            <person name="Woyke T."/>
            <person name="Pitluck S."/>
            <person name="Pennacchio L."/>
            <person name="Nolan M."/>
            <person name="Mikhailova N."/>
            <person name="Land M.L."/>
            <person name="Nesbo C.L."/>
            <person name="Gogarten J.P."/>
            <person name="Noll K.M."/>
        </authorList>
    </citation>
    <scope>NUCLEOTIDE SEQUENCE [LARGE SCALE GENOMIC DNA]</scope>
    <source>
        <strain evidence="3">ATCC BAA-1733 / DSM 21960 / TBF 19.5.1</strain>
    </source>
</reference>
<name>C5CEC9_KOSOT</name>
<dbReference type="EMBL" id="CP001634">
    <property type="protein sequence ID" value="ACR80169.1"/>
    <property type="molecule type" value="Genomic_DNA"/>
</dbReference>
<evidence type="ECO:0000256" key="1">
    <source>
        <dbReference type="SAM" id="Phobius"/>
    </source>
</evidence>
<gene>
    <name evidence="2" type="ordered locus">Kole_1477</name>
</gene>
<dbReference type="HOGENOM" id="CLU_1085051_0_0_0"/>
<dbReference type="Proteomes" id="UP000002382">
    <property type="component" value="Chromosome"/>
</dbReference>
<dbReference type="KEGG" id="kol:Kole_1477"/>
<dbReference type="STRING" id="521045.Kole_1477"/>